<dbReference type="PANTHER" id="PTHR12297:SF3">
    <property type="entry name" value="HIG1 DOMAIN FAMILY MEMBER 1A"/>
    <property type="match status" value="1"/>
</dbReference>
<evidence type="ECO:0000313" key="12">
    <source>
        <dbReference type="Proteomes" id="UP000694255"/>
    </source>
</evidence>
<dbReference type="EMBL" id="JAGSYN010000046">
    <property type="protein sequence ID" value="KAG7665859.1"/>
    <property type="molecule type" value="Genomic_DNA"/>
</dbReference>
<feature type="transmembrane region" description="Helical" evidence="9">
    <location>
        <begin position="63"/>
        <end position="84"/>
    </location>
</feature>
<dbReference type="Proteomes" id="UP000694255">
    <property type="component" value="Unassembled WGS sequence"/>
</dbReference>
<dbReference type="OrthoDB" id="6604018at2759"/>
<gene>
    <name evidence="11" type="ORF">J8A68_000686</name>
</gene>
<evidence type="ECO:0000256" key="6">
    <source>
        <dbReference type="ARBA" id="ARBA00023128"/>
    </source>
</evidence>
<protein>
    <recommendedName>
        <fullName evidence="2">Respiratory supercomplex factor 1, mitochondrial</fullName>
    </recommendedName>
</protein>
<evidence type="ECO:0000256" key="1">
    <source>
        <dbReference type="ARBA" id="ARBA00004325"/>
    </source>
</evidence>
<keyword evidence="6" id="KW-0496">Mitochondrion</keyword>
<evidence type="ECO:0000256" key="3">
    <source>
        <dbReference type="ARBA" id="ARBA00022692"/>
    </source>
</evidence>
<dbReference type="PROSITE" id="PS51503">
    <property type="entry name" value="HIG1"/>
    <property type="match status" value="1"/>
</dbReference>
<feature type="coiled-coil region" evidence="8">
    <location>
        <begin position="111"/>
        <end position="148"/>
    </location>
</feature>
<keyword evidence="3 9" id="KW-0812">Transmembrane</keyword>
<evidence type="ECO:0000256" key="5">
    <source>
        <dbReference type="ARBA" id="ARBA00023054"/>
    </source>
</evidence>
<feature type="transmembrane region" description="Helical" evidence="9">
    <location>
        <begin position="32"/>
        <end position="51"/>
    </location>
</feature>
<evidence type="ECO:0000256" key="7">
    <source>
        <dbReference type="ARBA" id="ARBA00023136"/>
    </source>
</evidence>
<keyword evidence="7 9" id="KW-0472">Membrane</keyword>
<dbReference type="GeneID" id="73467487"/>
<keyword evidence="4 9" id="KW-1133">Transmembrane helix</keyword>
<accession>A0A8J5QRU6</accession>
<evidence type="ECO:0000256" key="2">
    <source>
        <dbReference type="ARBA" id="ARBA00013887"/>
    </source>
</evidence>
<dbReference type="Pfam" id="PF04588">
    <property type="entry name" value="HIG_1_N"/>
    <property type="match status" value="1"/>
</dbReference>
<dbReference type="RefSeq" id="XP_049266091.1">
    <property type="nucleotide sequence ID" value="XM_049410386.1"/>
</dbReference>
<dbReference type="InterPro" id="IPR050355">
    <property type="entry name" value="RCF1"/>
</dbReference>
<evidence type="ECO:0000313" key="11">
    <source>
        <dbReference type="EMBL" id="KAG7665859.1"/>
    </source>
</evidence>
<dbReference type="GO" id="GO:0031966">
    <property type="term" value="C:mitochondrial membrane"/>
    <property type="evidence" value="ECO:0007669"/>
    <property type="project" value="UniProtKB-SubCell"/>
</dbReference>
<keyword evidence="5 8" id="KW-0175">Coiled coil</keyword>
<keyword evidence="12" id="KW-1185">Reference proteome</keyword>
<organism evidence="11 12">
    <name type="scientific">[Candida] subhashii</name>
    <dbReference type="NCBI Taxonomy" id="561895"/>
    <lineage>
        <taxon>Eukaryota</taxon>
        <taxon>Fungi</taxon>
        <taxon>Dikarya</taxon>
        <taxon>Ascomycota</taxon>
        <taxon>Saccharomycotina</taxon>
        <taxon>Pichiomycetes</taxon>
        <taxon>Debaryomycetaceae</taxon>
        <taxon>Spathaspora</taxon>
    </lineage>
</organism>
<comment type="caution">
    <text evidence="11">The sequence shown here is derived from an EMBL/GenBank/DDBJ whole genome shotgun (WGS) entry which is preliminary data.</text>
</comment>
<evidence type="ECO:0000256" key="9">
    <source>
        <dbReference type="SAM" id="Phobius"/>
    </source>
</evidence>
<dbReference type="PANTHER" id="PTHR12297">
    <property type="entry name" value="HYPOXIA-INDUCBILE GENE 1 HIG1 -RELATED"/>
    <property type="match status" value="1"/>
</dbReference>
<dbReference type="GO" id="GO:0097250">
    <property type="term" value="P:mitochondrial respirasome assembly"/>
    <property type="evidence" value="ECO:0007669"/>
    <property type="project" value="TreeGrafter"/>
</dbReference>
<proteinExistence type="predicted"/>
<comment type="subcellular location">
    <subcellularLocation>
        <location evidence="1">Mitochondrion membrane</location>
    </subcellularLocation>
</comment>
<evidence type="ECO:0000256" key="8">
    <source>
        <dbReference type="SAM" id="Coils"/>
    </source>
</evidence>
<evidence type="ECO:0000259" key="10">
    <source>
        <dbReference type="PROSITE" id="PS51503"/>
    </source>
</evidence>
<feature type="domain" description="HIG1" evidence="10">
    <location>
        <begin position="4"/>
        <end position="95"/>
    </location>
</feature>
<evidence type="ECO:0000256" key="4">
    <source>
        <dbReference type="ARBA" id="ARBA00022989"/>
    </source>
</evidence>
<dbReference type="InterPro" id="IPR007667">
    <property type="entry name" value="Hypoxia_induced_domain"/>
</dbReference>
<dbReference type="AlphaFoldDB" id="A0A8J5QRU6"/>
<sequence>MNIGLPSSASFQDEEEEDLLQKMWKRCKENPAVPVGTLLTTGAVTLAALSLRRGDKVKTQIYFRYRIGFQLATLVALVGGGMMWQQETQKAKLDREEKMRLKAKEREQMWIEELERRDAIIQSRKQRLEESKRELRELAKEGFDAEREDESKKD</sequence>
<name>A0A8J5QRU6_9ASCO</name>
<reference evidence="11 12" key="1">
    <citation type="journal article" date="2021" name="DNA Res.">
        <title>Genome analysis of Candida subhashii reveals its hybrid nature and dual mitochondrial genome conformations.</title>
        <authorList>
            <person name="Mixao V."/>
            <person name="Hegedusova E."/>
            <person name="Saus E."/>
            <person name="Pryszcz L.P."/>
            <person name="Cillingova A."/>
            <person name="Nosek J."/>
            <person name="Gabaldon T."/>
        </authorList>
    </citation>
    <scope>NUCLEOTIDE SEQUENCE [LARGE SCALE GENOMIC DNA]</scope>
    <source>
        <strain evidence="11 12">CBS 10753</strain>
    </source>
</reference>